<name>A0A358HPM8_9PROT</name>
<proteinExistence type="predicted"/>
<evidence type="ECO:0000313" key="1">
    <source>
        <dbReference type="EMBL" id="HBU96942.1"/>
    </source>
</evidence>
<comment type="caution">
    <text evidence="1">The sequence shown here is derived from an EMBL/GenBank/DDBJ whole genome shotgun (WGS) entry which is preliminary data.</text>
</comment>
<dbReference type="AlphaFoldDB" id="A0A358HPM8"/>
<dbReference type="SFLD" id="SFLDS00003">
    <property type="entry name" value="Haloacid_Dehalogenase"/>
    <property type="match status" value="1"/>
</dbReference>
<dbReference type="SFLD" id="SFLDG01129">
    <property type="entry name" value="C1.5:_HAD__Beta-PGM__Phosphata"/>
    <property type="match status" value="1"/>
</dbReference>
<gene>
    <name evidence="1" type="ORF">DEF21_03420</name>
</gene>
<dbReference type="InterPro" id="IPR036412">
    <property type="entry name" value="HAD-like_sf"/>
</dbReference>
<organism evidence="1 2">
    <name type="scientific">Thalassospira lucentensis</name>
    <dbReference type="NCBI Taxonomy" id="168935"/>
    <lineage>
        <taxon>Bacteria</taxon>
        <taxon>Pseudomonadati</taxon>
        <taxon>Pseudomonadota</taxon>
        <taxon>Alphaproteobacteria</taxon>
        <taxon>Rhodospirillales</taxon>
        <taxon>Thalassospiraceae</taxon>
        <taxon>Thalassospira</taxon>
    </lineage>
</organism>
<dbReference type="Proteomes" id="UP000264753">
    <property type="component" value="Unassembled WGS sequence"/>
</dbReference>
<dbReference type="InterPro" id="IPR006439">
    <property type="entry name" value="HAD-SF_hydro_IA"/>
</dbReference>
<dbReference type="InterPro" id="IPR023214">
    <property type="entry name" value="HAD_sf"/>
</dbReference>
<accession>A0A358HPM8</accession>
<dbReference type="PANTHER" id="PTHR12725:SF117">
    <property type="entry name" value="HALOACID DEHALOGENASE-LIKE HYDROLASE"/>
    <property type="match status" value="1"/>
</dbReference>
<dbReference type="SFLD" id="SFLDG01132">
    <property type="entry name" value="C1.5.3:_5'-Nucleotidase_Like"/>
    <property type="match status" value="1"/>
</dbReference>
<dbReference type="EMBL" id="DOOG01000030">
    <property type="protein sequence ID" value="HBU96942.1"/>
    <property type="molecule type" value="Genomic_DNA"/>
</dbReference>
<dbReference type="PANTHER" id="PTHR12725">
    <property type="entry name" value="HALOACID DEHALOGENASE-LIKE HYDROLASE"/>
    <property type="match status" value="1"/>
</dbReference>
<evidence type="ECO:0000313" key="2">
    <source>
        <dbReference type="Proteomes" id="UP000264753"/>
    </source>
</evidence>
<dbReference type="RefSeq" id="WP_276651406.1">
    <property type="nucleotide sequence ID" value="NZ_DOOG01000030.1"/>
</dbReference>
<dbReference type="Gene3D" id="1.10.150.450">
    <property type="match status" value="1"/>
</dbReference>
<dbReference type="NCBIfam" id="TIGR01993">
    <property type="entry name" value="Pyr-5-nucltdase"/>
    <property type="match status" value="1"/>
</dbReference>
<feature type="non-terminal residue" evidence="1">
    <location>
        <position position="227"/>
    </location>
</feature>
<protein>
    <submittedName>
        <fullName evidence="1">Pyrimidine 5'-nucleotidase</fullName>
    </submittedName>
</protein>
<dbReference type="NCBIfam" id="TIGR01509">
    <property type="entry name" value="HAD-SF-IA-v3"/>
    <property type="match status" value="1"/>
</dbReference>
<dbReference type="Gene3D" id="3.40.50.1000">
    <property type="entry name" value="HAD superfamily/HAD-like"/>
    <property type="match status" value="1"/>
</dbReference>
<dbReference type="Pfam" id="PF00702">
    <property type="entry name" value="Hydrolase"/>
    <property type="match status" value="1"/>
</dbReference>
<reference evidence="1 2" key="1">
    <citation type="journal article" date="2018" name="Nat. Biotechnol.">
        <title>A standardized bacterial taxonomy based on genome phylogeny substantially revises the tree of life.</title>
        <authorList>
            <person name="Parks D.H."/>
            <person name="Chuvochina M."/>
            <person name="Waite D.W."/>
            <person name="Rinke C."/>
            <person name="Skarshewski A."/>
            <person name="Chaumeil P.A."/>
            <person name="Hugenholtz P."/>
        </authorList>
    </citation>
    <scope>NUCLEOTIDE SEQUENCE [LARGE SCALE GENOMIC DNA]</scope>
    <source>
        <strain evidence="1">UBA8707</strain>
    </source>
</reference>
<dbReference type="InterPro" id="IPR010237">
    <property type="entry name" value="Pyr-5-nucltdase"/>
</dbReference>
<sequence>MTSPLKPRSDLPRMDAGSVLIFDLDNTLYPAACNLFAQVSTLIGHYVRDTLSLEPDEAYRVQKDYFHRYGTTLRGLMTEHEIDPADYLRKVHDIDVSVVAPAPDLAAALDDLPGRKLIFTNASRGHAERVMERLGIADRFETIFDIVDADYIPKPEQQPYDLLLARDGIDPGKAVYFEDMAKNLLPAKEMGMTTVWVHTDLEWAQAGRDDPRIDHQTDDIVGFLRTL</sequence>
<dbReference type="SUPFAM" id="SSF56784">
    <property type="entry name" value="HAD-like"/>
    <property type="match status" value="1"/>
</dbReference>